<feature type="compositionally biased region" description="Low complexity" evidence="1">
    <location>
        <begin position="230"/>
        <end position="254"/>
    </location>
</feature>
<keyword evidence="2" id="KW-0732">Signal</keyword>
<dbReference type="Proteomes" id="UP000637628">
    <property type="component" value="Unassembled WGS sequence"/>
</dbReference>
<feature type="chain" id="PRO_5046692925" description="Secreted protein" evidence="2">
    <location>
        <begin position="27"/>
        <end position="290"/>
    </location>
</feature>
<reference evidence="3 4" key="1">
    <citation type="submission" date="2021-01" db="EMBL/GenBank/DDBJ databases">
        <title>Whole genome shotgun sequence of Actinoplanes durhamensis NBRC 14914.</title>
        <authorList>
            <person name="Komaki H."/>
            <person name="Tamura T."/>
        </authorList>
    </citation>
    <scope>NUCLEOTIDE SEQUENCE [LARGE SCALE GENOMIC DNA]</scope>
    <source>
        <strain evidence="3 4">NBRC 14914</strain>
    </source>
</reference>
<sequence>MRKFWYAGAVVAGGIFLFGAAAPAQADLLPGTGSAGQQADEQLTGLLESADGATVENPLRYSTLGTTALGAPPLVDWKAGRIGADLKPTLAGESARKARPSLPAADVVGDAMQLNNAGGPQFPFTNTQMAGSPFSGMFGGLPVFSGLLPNGGVPSARQVATPDQTESFDGGLPLLGGLGGMLPVNRISTATPDDDGPDLSGLPAGGMAVLPAVVADDDTTPALDEDPAVQPDQSASSAAPDQSPSAPDPSTSSAADDDPRLHEEPVDGEAAKRAFSPDGRPVAGVDQQYK</sequence>
<evidence type="ECO:0000313" key="3">
    <source>
        <dbReference type="EMBL" id="GID99777.1"/>
    </source>
</evidence>
<evidence type="ECO:0000313" key="4">
    <source>
        <dbReference type="Proteomes" id="UP000637628"/>
    </source>
</evidence>
<evidence type="ECO:0008006" key="5">
    <source>
        <dbReference type="Google" id="ProtNLM"/>
    </source>
</evidence>
<gene>
    <name evidence="3" type="ORF">Adu01nite_11280</name>
</gene>
<name>A0ABQ3YQC2_9ACTN</name>
<keyword evidence="4" id="KW-1185">Reference proteome</keyword>
<comment type="caution">
    <text evidence="3">The sequence shown here is derived from an EMBL/GenBank/DDBJ whole genome shotgun (WGS) entry which is preliminary data.</text>
</comment>
<feature type="compositionally biased region" description="Basic and acidic residues" evidence="1">
    <location>
        <begin position="257"/>
        <end position="272"/>
    </location>
</feature>
<dbReference type="RefSeq" id="WP_203725435.1">
    <property type="nucleotide sequence ID" value="NZ_BAAATX010000032.1"/>
</dbReference>
<feature type="compositionally biased region" description="Acidic residues" evidence="1">
    <location>
        <begin position="218"/>
        <end position="227"/>
    </location>
</feature>
<evidence type="ECO:0000256" key="2">
    <source>
        <dbReference type="SAM" id="SignalP"/>
    </source>
</evidence>
<dbReference type="EMBL" id="BOML01000010">
    <property type="protein sequence ID" value="GID99777.1"/>
    <property type="molecule type" value="Genomic_DNA"/>
</dbReference>
<evidence type="ECO:0000256" key="1">
    <source>
        <dbReference type="SAM" id="MobiDB-lite"/>
    </source>
</evidence>
<feature type="region of interest" description="Disordered" evidence="1">
    <location>
        <begin position="218"/>
        <end position="290"/>
    </location>
</feature>
<accession>A0ABQ3YQC2</accession>
<proteinExistence type="predicted"/>
<organism evidence="3 4">
    <name type="scientific">Paractinoplanes durhamensis</name>
    <dbReference type="NCBI Taxonomy" id="113563"/>
    <lineage>
        <taxon>Bacteria</taxon>
        <taxon>Bacillati</taxon>
        <taxon>Actinomycetota</taxon>
        <taxon>Actinomycetes</taxon>
        <taxon>Micromonosporales</taxon>
        <taxon>Micromonosporaceae</taxon>
        <taxon>Paractinoplanes</taxon>
    </lineage>
</organism>
<feature type="region of interest" description="Disordered" evidence="1">
    <location>
        <begin position="185"/>
        <end position="204"/>
    </location>
</feature>
<protein>
    <recommendedName>
        <fullName evidence="5">Secreted protein</fullName>
    </recommendedName>
</protein>
<feature type="signal peptide" evidence="2">
    <location>
        <begin position="1"/>
        <end position="26"/>
    </location>
</feature>